<evidence type="ECO:0000256" key="6">
    <source>
        <dbReference type="ARBA" id="ARBA00022844"/>
    </source>
</evidence>
<evidence type="ECO:0000256" key="1">
    <source>
        <dbReference type="ARBA" id="ARBA00022497"/>
    </source>
</evidence>
<evidence type="ECO:0000256" key="11">
    <source>
        <dbReference type="SAM" id="MobiDB-lite"/>
    </source>
</evidence>
<dbReference type="GO" id="GO:0075732">
    <property type="term" value="P:viral penetration into host nucleus"/>
    <property type="evidence" value="ECO:0007669"/>
    <property type="project" value="UniProtKB-KW"/>
</dbReference>
<organism evidence="12">
    <name type="scientific">Influenza A virus</name>
    <name type="common">A/northern pintail/California/1865/2009(H9N2)</name>
    <dbReference type="NCBI Taxonomy" id="1400506"/>
    <lineage>
        <taxon>Viruses</taxon>
        <taxon>Riboviria</taxon>
        <taxon>Orthornavirae</taxon>
        <taxon>Negarnaviricota</taxon>
        <taxon>Polyploviricotina</taxon>
        <taxon>Insthoviricetes</taxon>
        <taxon>Articulavirales</taxon>
        <taxon>Orthomyxoviridae</taxon>
        <taxon>Alphainfluenzavirus</taxon>
        <taxon>Alphainfluenzavirus influenzae</taxon>
        <taxon>Influenza A virus</taxon>
    </lineage>
</organism>
<evidence type="ECO:0000256" key="5">
    <source>
        <dbReference type="ARBA" id="ARBA00022581"/>
    </source>
</evidence>
<dbReference type="EMBL" id="CY157028">
    <property type="protein sequence ID" value="AGY79681.1"/>
    <property type="molecule type" value="Viral_cRNA"/>
</dbReference>
<feature type="region of interest" description="Disordered" evidence="11">
    <location>
        <begin position="1"/>
        <end position="25"/>
    </location>
</feature>
<feature type="compositionally biased region" description="Basic and acidic residues" evidence="11">
    <location>
        <begin position="8"/>
        <end position="17"/>
    </location>
</feature>
<name>U5S491_9INFA</name>
<keyword evidence="8 12" id="KW-0543">Viral nucleoprotein</keyword>
<keyword evidence="2" id="KW-1163">Viral penetration into host nucleus</keyword>
<reference evidence="12" key="1">
    <citation type="submission" date="2013-10" db="EMBL/GenBank/DDBJ databases">
        <title>The NIAID Influenza Genome Sequencing Project.</title>
        <authorList>
            <person name="Wentworth D.E."/>
            <person name="Dugan V."/>
            <person name="Halpin R."/>
            <person name="Lin X."/>
            <person name="Bera J."/>
            <person name="Ghedin E."/>
            <person name="Fedorova N."/>
            <person name="Overton L."/>
            <person name="Tsitrin T."/>
            <person name="Stockwell T."/>
            <person name="Amedeo P."/>
            <person name="Bishop B."/>
            <person name="Chen H."/>
            <person name="Edworthy P."/>
            <person name="Gupta N."/>
            <person name="Katzel D."/>
            <person name="Li K."/>
            <person name="Schobel S."/>
            <person name="Shrivastava S."/>
            <person name="Thovarai V."/>
            <person name="Wang S."/>
            <person name="Boyce W.M."/>
            <person name="Goldstein T."/>
            <person name="Lindsay L.L."/>
            <person name="Plancarte M."/>
            <person name="Bao Y."/>
            <person name="Sanders R."/>
            <person name="Dernovoy D."/>
            <person name="Kiryutin B."/>
            <person name="Lipman D.J."/>
            <person name="Tatusova T."/>
        </authorList>
    </citation>
    <scope>NUCLEOTIDE SEQUENCE</scope>
    <source>
        <strain evidence="12">A/northern pintail/California/1865/2009</strain>
    </source>
</reference>
<evidence type="ECO:0000256" key="2">
    <source>
        <dbReference type="ARBA" id="ARBA00022524"/>
    </source>
</evidence>
<dbReference type="GO" id="GO:0005198">
    <property type="term" value="F:structural molecule activity"/>
    <property type="evidence" value="ECO:0007669"/>
    <property type="project" value="InterPro"/>
</dbReference>
<dbReference type="GO" id="GO:1990904">
    <property type="term" value="C:ribonucleoprotein complex"/>
    <property type="evidence" value="ECO:0007669"/>
    <property type="project" value="UniProtKB-KW"/>
</dbReference>
<dbReference type="GO" id="GO:0003723">
    <property type="term" value="F:RNA binding"/>
    <property type="evidence" value="ECO:0007669"/>
    <property type="project" value="UniProtKB-KW"/>
</dbReference>
<proteinExistence type="predicted"/>
<accession>U5S491</accession>
<gene>
    <name evidence="12" type="primary">NP</name>
</gene>
<keyword evidence="10" id="KW-1160">Virus entry into host cell</keyword>
<dbReference type="GO" id="GO:0043657">
    <property type="term" value="C:host cell"/>
    <property type="evidence" value="ECO:0007669"/>
    <property type="project" value="GOC"/>
</dbReference>
<keyword evidence="1" id="KW-1139">Helical capsid protein</keyword>
<keyword evidence="4" id="KW-1048">Host nucleus</keyword>
<reference evidence="12" key="2">
    <citation type="submission" date="2013-10" db="EMBL/GenBank/DDBJ databases">
        <authorList>
            <consortium name="The NIAID Influenza Genome Sequencing Consortium"/>
        </authorList>
    </citation>
    <scope>NUCLEOTIDE SEQUENCE</scope>
    <source>
        <strain evidence="12">A/northern pintail/California/1865/2009</strain>
    </source>
</reference>
<dbReference type="InterPro" id="IPR002141">
    <property type="entry name" value="Flu_NP"/>
</dbReference>
<dbReference type="Pfam" id="PF00506">
    <property type="entry name" value="Flu_NP"/>
    <property type="match status" value="1"/>
</dbReference>
<sequence length="57" mass="6347">MASQGTKRSHEQMETGGDRQNANEIRASVGRMVAGIGRFYIQMGTELKLNDHEGRLI</sequence>
<keyword evidence="3" id="KW-0167">Capsid protein</keyword>
<dbReference type="SUPFAM" id="SSF161003">
    <property type="entry name" value="flu NP-like"/>
    <property type="match status" value="1"/>
</dbReference>
<feature type="non-terminal residue" evidence="12">
    <location>
        <position position="57"/>
    </location>
</feature>
<keyword evidence="9" id="KW-0687">Ribonucleoprotein</keyword>
<evidence type="ECO:0000256" key="9">
    <source>
        <dbReference type="ARBA" id="ARBA00023274"/>
    </source>
</evidence>
<evidence type="ECO:0000256" key="7">
    <source>
        <dbReference type="ARBA" id="ARBA00022884"/>
    </source>
</evidence>
<evidence type="ECO:0000313" key="12">
    <source>
        <dbReference type="EMBL" id="AGY79681.1"/>
    </source>
</evidence>
<evidence type="ECO:0000256" key="8">
    <source>
        <dbReference type="ARBA" id="ARBA00023086"/>
    </source>
</evidence>
<keyword evidence="7" id="KW-0694">RNA-binding</keyword>
<keyword evidence="6" id="KW-0946">Virion</keyword>
<dbReference type="GO" id="GO:0019029">
    <property type="term" value="C:helical viral capsid"/>
    <property type="evidence" value="ECO:0007669"/>
    <property type="project" value="UniProtKB-KW"/>
</dbReference>
<keyword evidence="5" id="KW-0945">Host-virus interaction</keyword>
<dbReference type="GO" id="GO:0046718">
    <property type="term" value="P:symbiont entry into host cell"/>
    <property type="evidence" value="ECO:0007669"/>
    <property type="project" value="UniProtKB-KW"/>
</dbReference>
<evidence type="ECO:0000256" key="4">
    <source>
        <dbReference type="ARBA" id="ARBA00022562"/>
    </source>
</evidence>
<evidence type="ECO:0000256" key="3">
    <source>
        <dbReference type="ARBA" id="ARBA00022561"/>
    </source>
</evidence>
<evidence type="ECO:0000256" key="10">
    <source>
        <dbReference type="ARBA" id="ARBA00023296"/>
    </source>
</evidence>
<protein>
    <submittedName>
        <fullName evidence="12">Nucleocapsid protein</fullName>
    </submittedName>
</protein>
<dbReference type="GO" id="GO:0019013">
    <property type="term" value="C:viral nucleocapsid"/>
    <property type="evidence" value="ECO:0007669"/>
    <property type="project" value="UniProtKB-KW"/>
</dbReference>